<sequence length="102" mass="11201">MRPLTLLIETQWTGIVVSAGTFYAIVPFVRDTLDELIALEPSPANTRYSALREASYSVGRIVGDAPIVGAVVFAREMDDSGTFDDIVVVARYGETFESRSLR</sequence>
<protein>
    <submittedName>
        <fullName evidence="1">Uncharacterized protein</fullName>
    </submittedName>
</protein>
<accession>A0ABQ6CUM5</accession>
<dbReference type="EMBL" id="BSPC01000054">
    <property type="protein sequence ID" value="GLS21951.1"/>
    <property type="molecule type" value="Genomic_DNA"/>
</dbReference>
<organism evidence="1 2">
    <name type="scientific">Labrys miyagiensis</name>
    <dbReference type="NCBI Taxonomy" id="346912"/>
    <lineage>
        <taxon>Bacteria</taxon>
        <taxon>Pseudomonadati</taxon>
        <taxon>Pseudomonadota</taxon>
        <taxon>Alphaproteobacteria</taxon>
        <taxon>Hyphomicrobiales</taxon>
        <taxon>Xanthobacteraceae</taxon>
        <taxon>Labrys</taxon>
    </lineage>
</organism>
<dbReference type="Proteomes" id="UP001156882">
    <property type="component" value="Unassembled WGS sequence"/>
</dbReference>
<evidence type="ECO:0000313" key="1">
    <source>
        <dbReference type="EMBL" id="GLS21951.1"/>
    </source>
</evidence>
<evidence type="ECO:0000313" key="2">
    <source>
        <dbReference type="Proteomes" id="UP001156882"/>
    </source>
</evidence>
<keyword evidence="2" id="KW-1185">Reference proteome</keyword>
<name>A0ABQ6CUM5_9HYPH</name>
<gene>
    <name evidence="1" type="ORF">GCM10007874_49680</name>
</gene>
<comment type="caution">
    <text evidence="1">The sequence shown here is derived from an EMBL/GenBank/DDBJ whole genome shotgun (WGS) entry which is preliminary data.</text>
</comment>
<reference evidence="2" key="1">
    <citation type="journal article" date="2019" name="Int. J. Syst. Evol. Microbiol.">
        <title>The Global Catalogue of Microorganisms (GCM) 10K type strain sequencing project: providing services to taxonomists for standard genome sequencing and annotation.</title>
        <authorList>
            <consortium name="The Broad Institute Genomics Platform"/>
            <consortium name="The Broad Institute Genome Sequencing Center for Infectious Disease"/>
            <person name="Wu L."/>
            <person name="Ma J."/>
        </authorList>
    </citation>
    <scope>NUCLEOTIDE SEQUENCE [LARGE SCALE GENOMIC DNA]</scope>
    <source>
        <strain evidence="2">NBRC 101365</strain>
    </source>
</reference>
<proteinExistence type="predicted"/>